<dbReference type="AlphaFoldDB" id="A0A6C0IZE3"/>
<dbReference type="EMBL" id="MN740283">
    <property type="protein sequence ID" value="QHT97816.1"/>
    <property type="molecule type" value="Genomic_DNA"/>
</dbReference>
<sequence length="45" mass="5068">MTNLLPEGNFLVSSNPEEKLLKLQDSSEMERQISEVPFLSASSRD</sequence>
<name>A0A6C0IZE3_9ZZZZ</name>
<organism evidence="1">
    <name type="scientific">viral metagenome</name>
    <dbReference type="NCBI Taxonomy" id="1070528"/>
    <lineage>
        <taxon>unclassified sequences</taxon>
        <taxon>metagenomes</taxon>
        <taxon>organismal metagenomes</taxon>
    </lineage>
</organism>
<proteinExistence type="predicted"/>
<evidence type="ECO:0000313" key="1">
    <source>
        <dbReference type="EMBL" id="QHT97816.1"/>
    </source>
</evidence>
<reference evidence="1" key="1">
    <citation type="journal article" date="2020" name="Nature">
        <title>Giant virus diversity and host interactions through global metagenomics.</title>
        <authorList>
            <person name="Schulz F."/>
            <person name="Roux S."/>
            <person name="Paez-Espino D."/>
            <person name="Jungbluth S."/>
            <person name="Walsh D.A."/>
            <person name="Denef V.J."/>
            <person name="McMahon K.D."/>
            <person name="Konstantinidis K.T."/>
            <person name="Eloe-Fadrosh E.A."/>
            <person name="Kyrpides N.C."/>
            <person name="Woyke T."/>
        </authorList>
    </citation>
    <scope>NUCLEOTIDE SEQUENCE</scope>
    <source>
        <strain evidence="1">GVMAG-M-3300025572-1</strain>
    </source>
</reference>
<protein>
    <submittedName>
        <fullName evidence="1">Uncharacterized protein</fullName>
    </submittedName>
</protein>
<accession>A0A6C0IZE3</accession>